<organism evidence="1">
    <name type="scientific">Sesamum calycinum</name>
    <dbReference type="NCBI Taxonomy" id="2727403"/>
    <lineage>
        <taxon>Eukaryota</taxon>
        <taxon>Viridiplantae</taxon>
        <taxon>Streptophyta</taxon>
        <taxon>Embryophyta</taxon>
        <taxon>Tracheophyta</taxon>
        <taxon>Spermatophyta</taxon>
        <taxon>Magnoliopsida</taxon>
        <taxon>eudicotyledons</taxon>
        <taxon>Gunneridae</taxon>
        <taxon>Pentapetalae</taxon>
        <taxon>asterids</taxon>
        <taxon>lamiids</taxon>
        <taxon>Lamiales</taxon>
        <taxon>Pedaliaceae</taxon>
        <taxon>Sesamum</taxon>
    </lineage>
</organism>
<name>A0AAW2SXV7_9LAMI</name>
<dbReference type="PANTHER" id="PTHR48258">
    <property type="entry name" value="DUF4218 DOMAIN-CONTAINING PROTEIN-RELATED"/>
    <property type="match status" value="1"/>
</dbReference>
<dbReference type="PANTHER" id="PTHR48258:SF4">
    <property type="entry name" value="DUF4216 DOMAIN-CONTAINING PROTEIN"/>
    <property type="match status" value="1"/>
</dbReference>
<reference evidence="1" key="1">
    <citation type="submission" date="2020-06" db="EMBL/GenBank/DDBJ databases">
        <authorList>
            <person name="Li T."/>
            <person name="Hu X."/>
            <person name="Zhang T."/>
            <person name="Song X."/>
            <person name="Zhang H."/>
            <person name="Dai N."/>
            <person name="Sheng W."/>
            <person name="Hou X."/>
            <person name="Wei L."/>
        </authorList>
    </citation>
    <scope>NUCLEOTIDE SEQUENCE</scope>
    <source>
        <strain evidence="1">KEN8</strain>
        <tissue evidence="1">Leaf</tissue>
    </source>
</reference>
<accession>A0AAW2SXV7</accession>
<protein>
    <submittedName>
        <fullName evidence="1">Uncharacterized protein</fullName>
    </submittedName>
</protein>
<evidence type="ECO:0000313" key="1">
    <source>
        <dbReference type="EMBL" id="KAL0396406.1"/>
    </source>
</evidence>
<dbReference type="EMBL" id="JACGWM010000001">
    <property type="protein sequence ID" value="KAL0396406.1"/>
    <property type="molecule type" value="Genomic_DNA"/>
</dbReference>
<comment type="caution">
    <text evidence="1">The sequence shown here is derived from an EMBL/GenBank/DDBJ whole genome shotgun (WGS) entry which is preliminary data.</text>
</comment>
<proteinExistence type="predicted"/>
<sequence length="348" mass="40995">MDIKGKTKHNLNARKDLKNLCNRPELEVDERRPDSMLKASYTLTMEQKKKICKWVRRLRFPDGYASNITRCVDIANLRLHGMKSHDCHVFVQKLMSVTFCELLPEFVWSALTENTSLFTCHTRHVWEDPCSIGGCTHLREEEGENKAHIEASICEAYISWERHVMETYVLCNFEVIAPYYQSFLNELNETYSPDDPIVTTDFKAWFKRRAEFELQNIKDDRLKSLYWGPNHLVTTWPCNFVNDIDFYGIREEIIQQDHPVIDDLQVVLFKCKWVDCTKGMKGRRIDASRWTDVGYQLEEVEPPPKVNTDNQTYYLHDPNGLVLFVNISEACNMKPEHLERMTKTRRMI</sequence>
<gene>
    <name evidence="1" type="ORF">Scaly_0089000</name>
</gene>
<reference evidence="1" key="2">
    <citation type="journal article" date="2024" name="Plant">
        <title>Genomic evolution and insights into agronomic trait innovations of Sesamum species.</title>
        <authorList>
            <person name="Miao H."/>
            <person name="Wang L."/>
            <person name="Qu L."/>
            <person name="Liu H."/>
            <person name="Sun Y."/>
            <person name="Le M."/>
            <person name="Wang Q."/>
            <person name="Wei S."/>
            <person name="Zheng Y."/>
            <person name="Lin W."/>
            <person name="Duan Y."/>
            <person name="Cao H."/>
            <person name="Xiong S."/>
            <person name="Wang X."/>
            <person name="Wei L."/>
            <person name="Li C."/>
            <person name="Ma Q."/>
            <person name="Ju M."/>
            <person name="Zhao R."/>
            <person name="Li G."/>
            <person name="Mu C."/>
            <person name="Tian Q."/>
            <person name="Mei H."/>
            <person name="Zhang T."/>
            <person name="Gao T."/>
            <person name="Zhang H."/>
        </authorList>
    </citation>
    <scope>NUCLEOTIDE SEQUENCE</scope>
    <source>
        <strain evidence="1">KEN8</strain>
    </source>
</reference>
<dbReference type="AlphaFoldDB" id="A0AAW2SXV7"/>